<keyword evidence="10" id="KW-1185">Reference proteome</keyword>
<dbReference type="CDD" id="cd06257">
    <property type="entry name" value="DnaJ"/>
    <property type="match status" value="1"/>
</dbReference>
<dbReference type="InterPro" id="IPR001623">
    <property type="entry name" value="DnaJ_domain"/>
</dbReference>
<dbReference type="PRINTS" id="PR00625">
    <property type="entry name" value="JDOMAIN"/>
</dbReference>
<keyword evidence="3 6" id="KW-0863">Zinc-finger</keyword>
<gene>
    <name evidence="9" type="ORF">LUZ62_085902</name>
</gene>
<dbReference type="FunFam" id="2.10.230.10:FF:000002">
    <property type="entry name" value="Molecular chaperone DnaJ"/>
    <property type="match status" value="1"/>
</dbReference>
<dbReference type="Pfam" id="PF01556">
    <property type="entry name" value="DnaJ_C"/>
    <property type="match status" value="1"/>
</dbReference>
<dbReference type="Gene3D" id="1.10.287.110">
    <property type="entry name" value="DnaJ domain"/>
    <property type="match status" value="1"/>
</dbReference>
<dbReference type="SUPFAM" id="SSF57938">
    <property type="entry name" value="DnaJ/Hsp40 cysteine-rich domain"/>
    <property type="match status" value="1"/>
</dbReference>
<keyword evidence="1 6" id="KW-0479">Metal-binding</keyword>
<dbReference type="SUPFAM" id="SSF49493">
    <property type="entry name" value="HSP40/DnaJ peptide-binding domain"/>
    <property type="match status" value="2"/>
</dbReference>
<dbReference type="Pfam" id="PF00226">
    <property type="entry name" value="DnaJ"/>
    <property type="match status" value="1"/>
</dbReference>
<evidence type="ECO:0000256" key="1">
    <source>
        <dbReference type="ARBA" id="ARBA00022723"/>
    </source>
</evidence>
<name>A0AAV8CAM7_9POAL</name>
<evidence type="ECO:0000256" key="3">
    <source>
        <dbReference type="ARBA" id="ARBA00022771"/>
    </source>
</evidence>
<dbReference type="InterPro" id="IPR002939">
    <property type="entry name" value="DnaJ_C"/>
</dbReference>
<dbReference type="PROSITE" id="PS00636">
    <property type="entry name" value="DNAJ_1"/>
    <property type="match status" value="1"/>
</dbReference>
<dbReference type="CDD" id="cd10719">
    <property type="entry name" value="DnaJ_zf"/>
    <property type="match status" value="1"/>
</dbReference>
<dbReference type="GO" id="GO:0005783">
    <property type="term" value="C:endoplasmic reticulum"/>
    <property type="evidence" value="ECO:0007669"/>
    <property type="project" value="UniProtKB-ARBA"/>
</dbReference>
<dbReference type="EMBL" id="JAMFTS010000005">
    <property type="protein sequence ID" value="KAJ4751497.1"/>
    <property type="molecule type" value="Genomic_DNA"/>
</dbReference>
<keyword evidence="4 6" id="KW-0862">Zinc</keyword>
<dbReference type="InterPro" id="IPR012724">
    <property type="entry name" value="DnaJ"/>
</dbReference>
<keyword evidence="5" id="KW-0143">Chaperone</keyword>
<dbReference type="GO" id="GO:0009408">
    <property type="term" value="P:response to heat"/>
    <property type="evidence" value="ECO:0007669"/>
    <property type="project" value="InterPro"/>
</dbReference>
<proteinExistence type="inferred from homology"/>
<keyword evidence="2" id="KW-0677">Repeat</keyword>
<dbReference type="NCBIfam" id="NF008035">
    <property type="entry name" value="PRK10767.1"/>
    <property type="match status" value="1"/>
</dbReference>
<dbReference type="PANTHER" id="PTHR43096">
    <property type="entry name" value="DNAJ HOMOLOG 1, MITOCHONDRIAL-RELATED"/>
    <property type="match status" value="1"/>
</dbReference>
<dbReference type="GO" id="GO:0031072">
    <property type="term" value="F:heat shock protein binding"/>
    <property type="evidence" value="ECO:0007669"/>
    <property type="project" value="InterPro"/>
</dbReference>
<dbReference type="FunFam" id="2.60.260.20:FF:000005">
    <property type="entry name" value="Chaperone protein dnaJ 1, mitochondrial"/>
    <property type="match status" value="1"/>
</dbReference>
<dbReference type="InterPro" id="IPR008971">
    <property type="entry name" value="HSP40/DnaJ_pept-bd"/>
</dbReference>
<dbReference type="GO" id="GO:0008270">
    <property type="term" value="F:zinc ion binding"/>
    <property type="evidence" value="ECO:0007669"/>
    <property type="project" value="UniProtKB-KW"/>
</dbReference>
<dbReference type="Gene3D" id="2.60.260.20">
    <property type="entry name" value="Urease metallochaperone UreE, N-terminal domain"/>
    <property type="match status" value="2"/>
</dbReference>
<dbReference type="PROSITE" id="PS51188">
    <property type="entry name" value="ZF_CR"/>
    <property type="match status" value="1"/>
</dbReference>
<dbReference type="PANTHER" id="PTHR43096:SF45">
    <property type="entry name" value="DNAJ C TERMINAL REGION FAMILY PROTEIN, EXPRESSED"/>
    <property type="match status" value="1"/>
</dbReference>
<dbReference type="InterPro" id="IPR018253">
    <property type="entry name" value="DnaJ_domain_CS"/>
</dbReference>
<dbReference type="AlphaFoldDB" id="A0AAV8CAM7"/>
<dbReference type="GO" id="GO:0051082">
    <property type="term" value="F:unfolded protein binding"/>
    <property type="evidence" value="ECO:0007669"/>
    <property type="project" value="InterPro"/>
</dbReference>
<evidence type="ECO:0000256" key="6">
    <source>
        <dbReference type="PROSITE-ProRule" id="PRU00546"/>
    </source>
</evidence>
<dbReference type="InterPro" id="IPR001305">
    <property type="entry name" value="HSP_DnaJ_Cys-rich_dom"/>
</dbReference>
<evidence type="ECO:0000259" key="7">
    <source>
        <dbReference type="PROSITE" id="PS50076"/>
    </source>
</evidence>
<feature type="domain" description="CR-type" evidence="8">
    <location>
        <begin position="194"/>
        <end position="272"/>
    </location>
</feature>
<dbReference type="CDD" id="cd10747">
    <property type="entry name" value="DnaJ_C"/>
    <property type="match status" value="1"/>
</dbReference>
<dbReference type="SUPFAM" id="SSF46565">
    <property type="entry name" value="Chaperone J-domain"/>
    <property type="match status" value="1"/>
</dbReference>
<evidence type="ECO:0000256" key="4">
    <source>
        <dbReference type="ARBA" id="ARBA00022833"/>
    </source>
</evidence>
<evidence type="ECO:0000313" key="10">
    <source>
        <dbReference type="Proteomes" id="UP001140206"/>
    </source>
</evidence>
<dbReference type="InterPro" id="IPR036869">
    <property type="entry name" value="J_dom_sf"/>
</dbReference>
<dbReference type="InterPro" id="IPR036410">
    <property type="entry name" value="HSP_DnaJ_Cys-rich_dom_sf"/>
</dbReference>
<reference evidence="9" key="1">
    <citation type="submission" date="2022-08" db="EMBL/GenBank/DDBJ databases">
        <authorList>
            <person name="Marques A."/>
        </authorList>
    </citation>
    <scope>NUCLEOTIDE SEQUENCE</scope>
    <source>
        <strain evidence="9">RhyPub2mFocal</strain>
        <tissue evidence="9">Leaves</tissue>
    </source>
</reference>
<feature type="domain" description="J" evidence="7">
    <location>
        <begin position="71"/>
        <end position="136"/>
    </location>
</feature>
<comment type="caution">
    <text evidence="9">The sequence shown here is derived from an EMBL/GenBank/DDBJ whole genome shotgun (WGS) entry which is preliminary data.</text>
</comment>
<organism evidence="9 10">
    <name type="scientific">Rhynchospora pubera</name>
    <dbReference type="NCBI Taxonomy" id="906938"/>
    <lineage>
        <taxon>Eukaryota</taxon>
        <taxon>Viridiplantae</taxon>
        <taxon>Streptophyta</taxon>
        <taxon>Embryophyta</taxon>
        <taxon>Tracheophyta</taxon>
        <taxon>Spermatophyta</taxon>
        <taxon>Magnoliopsida</taxon>
        <taxon>Liliopsida</taxon>
        <taxon>Poales</taxon>
        <taxon>Cyperaceae</taxon>
        <taxon>Cyperoideae</taxon>
        <taxon>Rhynchosporeae</taxon>
        <taxon>Rhynchospora</taxon>
    </lineage>
</organism>
<protein>
    <submittedName>
        <fullName evidence="9">Chaperone protein DnaJ</fullName>
    </submittedName>
</protein>
<dbReference type="SMART" id="SM00271">
    <property type="entry name" value="DnaJ"/>
    <property type="match status" value="1"/>
</dbReference>
<evidence type="ECO:0000256" key="2">
    <source>
        <dbReference type="ARBA" id="ARBA00022737"/>
    </source>
</evidence>
<feature type="zinc finger region" description="CR-type" evidence="6">
    <location>
        <begin position="194"/>
        <end position="272"/>
    </location>
</feature>
<evidence type="ECO:0000259" key="8">
    <source>
        <dbReference type="PROSITE" id="PS51188"/>
    </source>
</evidence>
<dbReference type="HAMAP" id="MF_01152">
    <property type="entry name" value="DnaJ"/>
    <property type="match status" value="1"/>
</dbReference>
<evidence type="ECO:0000256" key="5">
    <source>
        <dbReference type="ARBA" id="ARBA00023186"/>
    </source>
</evidence>
<dbReference type="Pfam" id="PF00684">
    <property type="entry name" value="DnaJ_CXXCXGXG"/>
    <property type="match status" value="1"/>
</dbReference>
<dbReference type="GO" id="GO:0005524">
    <property type="term" value="F:ATP binding"/>
    <property type="evidence" value="ECO:0007669"/>
    <property type="project" value="InterPro"/>
</dbReference>
<evidence type="ECO:0000313" key="9">
    <source>
        <dbReference type="EMBL" id="KAJ4751497.1"/>
    </source>
</evidence>
<sequence length="423" mass="45848">MARSAAARLCSLLSQQTKLNYCSRRSIAGICGAFANGEFKSLNSAIWRGSARSSWYPTRSFHGTIPMCIRDYYDVLGVSNDASASEIKKAYYALAKKLHPDTNKDDKEAEQKFQEVNRAYEVLKDEDKRATYDQMGPEAYEQASSDGGPGGPGGSGFGHPFGDVFSEVFENIFTSGGQDVKVAIELSFMESIQGCRKTITYETDVPCEACNGTGVPRGTVPQTCRGCKGAGVKVTKQGFITFESTCSFCGGSGKIVKNFCKSCKGQQLVKGKKSVKLDIMPGVDDGDTIQVRGKGGADLDRSQPGDLLVDIKVRKDPVFRREGNNIHVDTVLSLAQAVLGGSVTVPTLTGDVSVKVRQGTQPGEKVVLKGKGIKARNSSFYGNQYVHFNIRVPNNLTQRQRELMEEFDKEEAGEMERLAAASG</sequence>
<dbReference type="Proteomes" id="UP001140206">
    <property type="component" value="Chromosome 5"/>
</dbReference>
<dbReference type="GO" id="GO:0042026">
    <property type="term" value="P:protein refolding"/>
    <property type="evidence" value="ECO:0007669"/>
    <property type="project" value="TreeGrafter"/>
</dbReference>
<accession>A0AAV8CAM7</accession>
<dbReference type="Gene3D" id="2.10.230.10">
    <property type="entry name" value="Heat shock protein DnaJ, cysteine-rich domain"/>
    <property type="match status" value="1"/>
</dbReference>
<dbReference type="PROSITE" id="PS50076">
    <property type="entry name" value="DNAJ_2"/>
    <property type="match status" value="1"/>
</dbReference>